<evidence type="ECO:0000256" key="1">
    <source>
        <dbReference type="SAM" id="MobiDB-lite"/>
    </source>
</evidence>
<feature type="region of interest" description="Disordered" evidence="1">
    <location>
        <begin position="1"/>
        <end position="36"/>
    </location>
</feature>
<protein>
    <submittedName>
        <fullName evidence="2">Uncharacterized protein</fullName>
    </submittedName>
</protein>
<keyword evidence="3" id="KW-1185">Reference proteome</keyword>
<gene>
    <name evidence="2" type="ORF">PG994_011909</name>
</gene>
<reference evidence="2 3" key="1">
    <citation type="submission" date="2023-01" db="EMBL/GenBank/DDBJ databases">
        <title>Analysis of 21 Apiospora genomes using comparative genomics revels a genus with tremendous synthesis potential of carbohydrate active enzymes and secondary metabolites.</title>
        <authorList>
            <person name="Sorensen T."/>
        </authorList>
    </citation>
    <scope>NUCLEOTIDE SEQUENCE [LARGE SCALE GENOMIC DNA]</scope>
    <source>
        <strain evidence="2 3">CBS 135458</strain>
    </source>
</reference>
<organism evidence="2 3">
    <name type="scientific">Apiospora phragmitis</name>
    <dbReference type="NCBI Taxonomy" id="2905665"/>
    <lineage>
        <taxon>Eukaryota</taxon>
        <taxon>Fungi</taxon>
        <taxon>Dikarya</taxon>
        <taxon>Ascomycota</taxon>
        <taxon>Pezizomycotina</taxon>
        <taxon>Sordariomycetes</taxon>
        <taxon>Xylariomycetidae</taxon>
        <taxon>Amphisphaeriales</taxon>
        <taxon>Apiosporaceae</taxon>
        <taxon>Apiospora</taxon>
    </lineage>
</organism>
<evidence type="ECO:0000313" key="2">
    <source>
        <dbReference type="EMBL" id="KAK8050179.1"/>
    </source>
</evidence>
<proteinExistence type="predicted"/>
<comment type="caution">
    <text evidence="2">The sequence shown here is derived from an EMBL/GenBank/DDBJ whole genome shotgun (WGS) entry which is preliminary data.</text>
</comment>
<dbReference type="EMBL" id="JAQQWL010000011">
    <property type="protein sequence ID" value="KAK8050179.1"/>
    <property type="molecule type" value="Genomic_DNA"/>
</dbReference>
<accession>A0ABR1TWU2</accession>
<dbReference type="RefSeq" id="XP_066712428.1">
    <property type="nucleotide sequence ID" value="XM_066863318.1"/>
</dbReference>
<sequence>MPFWSPFRRETLPSKKQPPKQHPLQQSEPPPLIPSWRRRPFTRLRWLRQRIRAERCDYDQDQSLKIEPATSIDEPSLGLEERPPFFDAPWTYLFWKQLANFRTFPRSRSMREIIALKGLEVKDLYNRHRPPRRGASRYSSSVLEDQNLTLSDAIERAVAHLFWAAGWRVDWLLYRTFEWAVKSLLWKTAQWIRRIFVFWAYGTMAWTVECYAVPPIPGSALALRFDGGAGEADQQLGPVIEELERAQKVIDHAIVYKGLGFDSVKCSVGDLARLSDSMRKVSWRMSLIYASIVKRKLLKQLGSILGNGWSWKSKNSSFI</sequence>
<dbReference type="GeneID" id="92096381"/>
<dbReference type="Proteomes" id="UP001480595">
    <property type="component" value="Unassembled WGS sequence"/>
</dbReference>
<evidence type="ECO:0000313" key="3">
    <source>
        <dbReference type="Proteomes" id="UP001480595"/>
    </source>
</evidence>
<name>A0ABR1TWU2_9PEZI</name>